<name>A0A3M7SX24_BRAPC</name>
<sequence>MVNTDEELDSKGSTGPASGFMRQLTKSVLVKQLFQLGKIVLLSFVLILGQQNFKSFIDHCKAWSQFGAYVPTVKHQVIHFLITQFRSAHSVSLFQIVEQLLNGHCWIGTSAQCEHFPHQDPK</sequence>
<reference evidence="1 2" key="1">
    <citation type="journal article" date="2018" name="Sci. Rep.">
        <title>Genomic signatures of local adaptation to the degree of environmental predictability in rotifers.</title>
        <authorList>
            <person name="Franch-Gras L."/>
            <person name="Hahn C."/>
            <person name="Garcia-Roger E.M."/>
            <person name="Carmona M.J."/>
            <person name="Serra M."/>
            <person name="Gomez A."/>
        </authorList>
    </citation>
    <scope>NUCLEOTIDE SEQUENCE [LARGE SCALE GENOMIC DNA]</scope>
    <source>
        <strain evidence="1">HYR1</strain>
    </source>
</reference>
<dbReference type="EMBL" id="REGN01000657">
    <property type="protein sequence ID" value="RNA40235.1"/>
    <property type="molecule type" value="Genomic_DNA"/>
</dbReference>
<dbReference type="Proteomes" id="UP000276133">
    <property type="component" value="Unassembled WGS sequence"/>
</dbReference>
<accession>A0A3M7SX24</accession>
<gene>
    <name evidence="1" type="ORF">BpHYR1_016378</name>
</gene>
<comment type="caution">
    <text evidence="1">The sequence shown here is derived from an EMBL/GenBank/DDBJ whole genome shotgun (WGS) entry which is preliminary data.</text>
</comment>
<protein>
    <submittedName>
        <fullName evidence="1">Uncharacterized protein</fullName>
    </submittedName>
</protein>
<evidence type="ECO:0000313" key="1">
    <source>
        <dbReference type="EMBL" id="RNA40235.1"/>
    </source>
</evidence>
<proteinExistence type="predicted"/>
<organism evidence="1 2">
    <name type="scientific">Brachionus plicatilis</name>
    <name type="common">Marine rotifer</name>
    <name type="synonym">Brachionus muelleri</name>
    <dbReference type="NCBI Taxonomy" id="10195"/>
    <lineage>
        <taxon>Eukaryota</taxon>
        <taxon>Metazoa</taxon>
        <taxon>Spiralia</taxon>
        <taxon>Gnathifera</taxon>
        <taxon>Rotifera</taxon>
        <taxon>Eurotatoria</taxon>
        <taxon>Monogononta</taxon>
        <taxon>Pseudotrocha</taxon>
        <taxon>Ploima</taxon>
        <taxon>Brachionidae</taxon>
        <taxon>Brachionus</taxon>
    </lineage>
</organism>
<evidence type="ECO:0000313" key="2">
    <source>
        <dbReference type="Proteomes" id="UP000276133"/>
    </source>
</evidence>
<dbReference type="AlphaFoldDB" id="A0A3M7SX24"/>
<keyword evidence="2" id="KW-1185">Reference proteome</keyword>